<dbReference type="SMART" id="SM01052">
    <property type="entry name" value="CAP_GLY"/>
    <property type="match status" value="1"/>
</dbReference>
<keyword evidence="3" id="KW-0433">Leucine-rich repeat</keyword>
<dbReference type="InterPro" id="IPR032675">
    <property type="entry name" value="LRR_dom_sf"/>
</dbReference>
<dbReference type="SUPFAM" id="SSF52058">
    <property type="entry name" value="L domain-like"/>
    <property type="match status" value="1"/>
</dbReference>
<dbReference type="InterPro" id="IPR003591">
    <property type="entry name" value="Leu-rich_rpt_typical-subtyp"/>
</dbReference>
<evidence type="ECO:0000256" key="5">
    <source>
        <dbReference type="ARBA" id="ARBA00022691"/>
    </source>
</evidence>
<dbReference type="InterPro" id="IPR036464">
    <property type="entry name" value="Rubisco_LSMT_subst-bd_sf"/>
</dbReference>
<dbReference type="PROSITE" id="PS51450">
    <property type="entry name" value="LRR"/>
    <property type="match status" value="3"/>
</dbReference>
<evidence type="ECO:0000256" key="3">
    <source>
        <dbReference type="ARBA" id="ARBA00022614"/>
    </source>
</evidence>
<dbReference type="InterPro" id="IPR050600">
    <property type="entry name" value="SETD3_SETD6_MTase"/>
</dbReference>
<evidence type="ECO:0000313" key="9">
    <source>
        <dbReference type="Proteomes" id="UP001314263"/>
    </source>
</evidence>
<dbReference type="PANTHER" id="PTHR13271">
    <property type="entry name" value="UNCHARACTERIZED PUTATIVE METHYLTRANSFERASE"/>
    <property type="match status" value="1"/>
</dbReference>
<keyword evidence="6" id="KW-0677">Repeat</keyword>
<proteinExistence type="predicted"/>
<dbReference type="PROSITE" id="PS50245">
    <property type="entry name" value="CAP_GLY_2"/>
    <property type="match status" value="1"/>
</dbReference>
<dbReference type="InterPro" id="IPR001611">
    <property type="entry name" value="Leu-rich_rpt"/>
</dbReference>
<dbReference type="Pfam" id="PF14580">
    <property type="entry name" value="LRR_9"/>
    <property type="match status" value="1"/>
</dbReference>
<sequence>MSLPVGARISVDKCKATVRYVGSIEGQRGTWVGLDWDDAERGKHDGSTGGRRYFTCSGTASSGSFVREAKLLQVAELGVCLPTAIERRYKEDAGNNTDCLASPAAEIVGLQAIKQQQALVQDATCFTLSNSCIASIGAPGKLWRLAAKLQDLNLADNLLPSWAETARLAQELPELASLDLSQNRMAMSIPGPKPKPFMCLRTLILNHCRLSCQEVCGLAPWLPALEALHLCSNSISTLDGSGESWQAWGRLQTLILDDNAISDWRSLRPLYHMSNLRCLSLSGNHIERVPAEELSTGTILPHLATLWLGNNHISGWDTVDALSGLKALQELRLSGNPLVQGAECEARAEVIARLDELQALNATPVTLHERKDSELQYVRRVLGQLGSLPGSEAEALRGKHPRLQQLQDRYGDAGVASSASFGGTALSSSMLQLSLTHMQGGMQSASHMKRLPRRMQLRQLRQLCAHLFRLPGPPGMLGVKSPSGAILPCEAAEDSALGDLDLQDGAEILVGESVDQVQPDGTAGHTAALHQEDNSAGLEERLQEQLKICLFLLHERSKQQSAWGPYLASLPREVDLPLFWSETELQQLQGTQLQTSVEGYRAFFEGKYAELDAELFSRHREAFPRETFTLDAFLWAVATVRSRVHSPLDGDYVAMVPLADLVQHSRDGASKWVPQQAGGLFKKGNALVVEARRQVAEGEVITMDFGALPEPKLDSQVLLDYGTMDVDRGQGGFLLSLDLIEDDCFYDDKADVLEMNGLGESSSFILRPNEEPPEQLLGFLRLLNLQGQDSFLLEALFRNEAWGHMLAPISEANERAVYQSMLEGCQAALDGYETSAEEDRGLLRTVAPGSRMHKAILVRLGEKETLESTLKFFEDRFERLSDLEFYQERRLKRLGLLDDDGKSTYDDFFKDGIA</sequence>
<keyword evidence="9" id="KW-1185">Reference proteome</keyword>
<keyword evidence="5" id="KW-0949">S-adenosyl-L-methionine</keyword>
<keyword evidence="4" id="KW-0808">Transferase</keyword>
<dbReference type="InterPro" id="IPR046341">
    <property type="entry name" value="SET_dom_sf"/>
</dbReference>
<evidence type="ECO:0000256" key="1">
    <source>
        <dbReference type="ARBA" id="ARBA00004430"/>
    </source>
</evidence>
<dbReference type="Pfam" id="PF09273">
    <property type="entry name" value="Rubis-subs-bind"/>
    <property type="match status" value="1"/>
</dbReference>
<accession>A0AAV1IIQ9</accession>
<dbReference type="SMART" id="SM00369">
    <property type="entry name" value="LRR_TYP"/>
    <property type="match status" value="4"/>
</dbReference>
<reference evidence="8 9" key="1">
    <citation type="submission" date="2023-10" db="EMBL/GenBank/DDBJ databases">
        <authorList>
            <person name="Maclean D."/>
            <person name="Macfadyen A."/>
        </authorList>
    </citation>
    <scope>NUCLEOTIDE SEQUENCE [LARGE SCALE GENOMIC DNA]</scope>
</reference>
<name>A0AAV1IIQ9_9CHLO</name>
<gene>
    <name evidence="8" type="ORF">CVIRNUC_009030</name>
</gene>
<dbReference type="AlphaFoldDB" id="A0AAV1IIQ9"/>
<keyword evidence="2" id="KW-0489">Methyltransferase</keyword>
<feature type="domain" description="CAP-Gly" evidence="7">
    <location>
        <begin position="22"/>
        <end position="67"/>
    </location>
</feature>
<dbReference type="InterPro" id="IPR015353">
    <property type="entry name" value="Rubisco_LSMT_subst-bd"/>
</dbReference>
<evidence type="ECO:0000313" key="8">
    <source>
        <dbReference type="EMBL" id="CAK0785818.1"/>
    </source>
</evidence>
<evidence type="ECO:0000256" key="6">
    <source>
        <dbReference type="ARBA" id="ARBA00022737"/>
    </source>
</evidence>
<protein>
    <recommendedName>
        <fullName evidence="7">CAP-Gly domain-containing protein</fullName>
    </recommendedName>
</protein>
<dbReference type="SUPFAM" id="SSF81822">
    <property type="entry name" value="RuBisCo LSMT C-terminal, substrate-binding domain"/>
    <property type="match status" value="1"/>
</dbReference>
<organism evidence="8 9">
    <name type="scientific">Coccomyxa viridis</name>
    <dbReference type="NCBI Taxonomy" id="1274662"/>
    <lineage>
        <taxon>Eukaryota</taxon>
        <taxon>Viridiplantae</taxon>
        <taxon>Chlorophyta</taxon>
        <taxon>core chlorophytes</taxon>
        <taxon>Trebouxiophyceae</taxon>
        <taxon>Trebouxiophyceae incertae sedis</taxon>
        <taxon>Coccomyxaceae</taxon>
        <taxon>Coccomyxa</taxon>
    </lineage>
</organism>
<dbReference type="Proteomes" id="UP001314263">
    <property type="component" value="Unassembled WGS sequence"/>
</dbReference>
<dbReference type="EMBL" id="CAUYUE010000013">
    <property type="protein sequence ID" value="CAK0785818.1"/>
    <property type="molecule type" value="Genomic_DNA"/>
</dbReference>
<dbReference type="GO" id="GO:0005930">
    <property type="term" value="C:axoneme"/>
    <property type="evidence" value="ECO:0007669"/>
    <property type="project" value="UniProtKB-SubCell"/>
</dbReference>
<dbReference type="InterPro" id="IPR036859">
    <property type="entry name" value="CAP-Gly_dom_sf"/>
</dbReference>
<dbReference type="SUPFAM" id="SSF74924">
    <property type="entry name" value="Cap-Gly domain"/>
    <property type="match status" value="1"/>
</dbReference>
<dbReference type="Gene3D" id="3.80.10.10">
    <property type="entry name" value="Ribonuclease Inhibitor"/>
    <property type="match status" value="3"/>
</dbReference>
<evidence type="ECO:0000256" key="4">
    <source>
        <dbReference type="ARBA" id="ARBA00022679"/>
    </source>
</evidence>
<evidence type="ECO:0000256" key="2">
    <source>
        <dbReference type="ARBA" id="ARBA00022603"/>
    </source>
</evidence>
<dbReference type="PROSITE" id="PS00845">
    <property type="entry name" value="CAP_GLY_1"/>
    <property type="match status" value="1"/>
</dbReference>
<dbReference type="InterPro" id="IPR000938">
    <property type="entry name" value="CAP-Gly_domain"/>
</dbReference>
<dbReference type="Gene3D" id="3.90.1410.10">
    <property type="entry name" value="set domain protein methyltransferase, domain 1"/>
    <property type="match status" value="1"/>
</dbReference>
<comment type="caution">
    <text evidence="8">The sequence shown here is derived from an EMBL/GenBank/DDBJ whole genome shotgun (WGS) entry which is preliminary data.</text>
</comment>
<dbReference type="Gene3D" id="3.90.1420.10">
    <property type="entry name" value="Rubisco LSMT, substrate-binding domain"/>
    <property type="match status" value="1"/>
</dbReference>
<evidence type="ECO:0000259" key="7">
    <source>
        <dbReference type="PROSITE" id="PS50245"/>
    </source>
</evidence>
<comment type="subcellular location">
    <subcellularLocation>
        <location evidence="1">Cytoplasm</location>
        <location evidence="1">Cytoskeleton</location>
        <location evidence="1">Cilium axoneme</location>
    </subcellularLocation>
</comment>
<dbReference type="GO" id="GO:0032259">
    <property type="term" value="P:methylation"/>
    <property type="evidence" value="ECO:0007669"/>
    <property type="project" value="UniProtKB-KW"/>
</dbReference>
<dbReference type="Pfam" id="PF01302">
    <property type="entry name" value="CAP_GLY"/>
    <property type="match status" value="1"/>
</dbReference>
<dbReference type="Gene3D" id="2.30.30.190">
    <property type="entry name" value="CAP Gly-rich-like domain"/>
    <property type="match status" value="1"/>
</dbReference>
<dbReference type="SUPFAM" id="SSF82199">
    <property type="entry name" value="SET domain"/>
    <property type="match status" value="1"/>
</dbReference>
<dbReference type="GO" id="GO:0016279">
    <property type="term" value="F:protein-lysine N-methyltransferase activity"/>
    <property type="evidence" value="ECO:0007669"/>
    <property type="project" value="TreeGrafter"/>
</dbReference>